<protein>
    <recommendedName>
        <fullName evidence="4">Schwannomin interacting protein 1 C-terminal domain-containing protein</fullName>
    </recommendedName>
</protein>
<feature type="region of interest" description="Disordered" evidence="3">
    <location>
        <begin position="74"/>
        <end position="95"/>
    </location>
</feature>
<keyword evidence="6" id="KW-1185">Reference proteome</keyword>
<organism evidence="5 6">
    <name type="scientific">Adineta ricciae</name>
    <name type="common">Rotifer</name>
    <dbReference type="NCBI Taxonomy" id="249248"/>
    <lineage>
        <taxon>Eukaryota</taxon>
        <taxon>Metazoa</taxon>
        <taxon>Spiralia</taxon>
        <taxon>Gnathifera</taxon>
        <taxon>Rotifera</taxon>
        <taxon>Eurotatoria</taxon>
        <taxon>Bdelloidea</taxon>
        <taxon>Adinetida</taxon>
        <taxon>Adinetidae</taxon>
        <taxon>Adineta</taxon>
    </lineage>
</organism>
<proteinExistence type="predicted"/>
<feature type="domain" description="Schwannomin interacting protein 1 C-terminal" evidence="4">
    <location>
        <begin position="288"/>
        <end position="503"/>
    </location>
</feature>
<sequence length="547" mass="62653">MNEANENPVTDEKPSSDFLHEYLQKTDLSTTTSLNQFVKDHQITREENETEEAFTKRVKKINYLNLAQQLIRNSAQHNHSRQIIKPEVKSSTLEESTSRLVAPLKRMKPVFSPAEDPDFDDEFEVDDQNSRDIYDQSTTSSSSSSDDEEIRPRQHRILSFKTNNTFANDIKQKLSSLAADVVRTFGTSTTIGDDDYTKPLPTSTSFSSRLFPNRNKELTNQNCSPNNDNAVIQEEELVSSKHTDYQEDNDTDLLYTNESLLPQVDWDNLEKQLKQAQVERERYDKARLNDRDEIRRKLAAGNESEGECEDYYTSDYIKKTMITTSHRRRQDSNLQICFVNEHHQTNDSSDTDMTSAAMKSRLKPTKSDEPNSLSTAANNEDILTKQQRLKEEAKVALVLGAKMARMQVQIERRALKKKKSPLYDIIGINTNGDKPLTVRMLEDMNIGQLQVIVNDLHCQIETYNEELVNLLMERDSLTMEQDSILVDIEDLTKRLQERAASLASESKRTSTNGNTQRVIVVKSPTAPQQDVQKKSLLQNLLRKATFI</sequence>
<dbReference type="InterPro" id="IPR015649">
    <property type="entry name" value="SCHIP_1_C"/>
</dbReference>
<evidence type="ECO:0000256" key="1">
    <source>
        <dbReference type="ARBA" id="ARBA00023054"/>
    </source>
</evidence>
<dbReference type="PANTHER" id="PTHR13103">
    <property type="entry name" value="SCHWANNOMIN INTERACTING PROTEIN 1"/>
    <property type="match status" value="1"/>
</dbReference>
<dbReference type="AlphaFoldDB" id="A0A814EWX3"/>
<gene>
    <name evidence="5" type="ORF">XAT740_LOCUS11870</name>
</gene>
<evidence type="ECO:0000256" key="2">
    <source>
        <dbReference type="SAM" id="Coils"/>
    </source>
</evidence>
<evidence type="ECO:0000259" key="4">
    <source>
        <dbReference type="Pfam" id="PF10148"/>
    </source>
</evidence>
<reference evidence="5" key="1">
    <citation type="submission" date="2021-02" db="EMBL/GenBank/DDBJ databases">
        <authorList>
            <person name="Nowell W R."/>
        </authorList>
    </citation>
    <scope>NUCLEOTIDE SEQUENCE</scope>
</reference>
<feature type="region of interest" description="Disordered" evidence="3">
    <location>
        <begin position="108"/>
        <end position="152"/>
    </location>
</feature>
<dbReference type="Pfam" id="PF10148">
    <property type="entry name" value="SCHIP-1_C"/>
    <property type="match status" value="1"/>
</dbReference>
<feature type="region of interest" description="Disordered" evidence="3">
    <location>
        <begin position="344"/>
        <end position="376"/>
    </location>
</feature>
<dbReference type="GO" id="GO:0030054">
    <property type="term" value="C:cell junction"/>
    <property type="evidence" value="ECO:0007669"/>
    <property type="project" value="TreeGrafter"/>
</dbReference>
<dbReference type="InterPro" id="IPR039045">
    <property type="entry name" value="SCHIP_1"/>
</dbReference>
<comment type="caution">
    <text evidence="5">The sequence shown here is derived from an EMBL/GenBank/DDBJ whole genome shotgun (WGS) entry which is preliminary data.</text>
</comment>
<feature type="coiled-coil region" evidence="2">
    <location>
        <begin position="453"/>
        <end position="505"/>
    </location>
</feature>
<feature type="compositionally biased region" description="Acidic residues" evidence="3">
    <location>
        <begin position="115"/>
        <end position="127"/>
    </location>
</feature>
<evidence type="ECO:0000256" key="3">
    <source>
        <dbReference type="SAM" id="MobiDB-lite"/>
    </source>
</evidence>
<dbReference type="GO" id="GO:0005886">
    <property type="term" value="C:plasma membrane"/>
    <property type="evidence" value="ECO:0007669"/>
    <property type="project" value="TreeGrafter"/>
</dbReference>
<keyword evidence="1 2" id="KW-0175">Coiled coil</keyword>
<dbReference type="Proteomes" id="UP000663828">
    <property type="component" value="Unassembled WGS sequence"/>
</dbReference>
<accession>A0A814EWX3</accession>
<dbReference type="GO" id="GO:0035332">
    <property type="term" value="P:positive regulation of hippo signaling"/>
    <property type="evidence" value="ECO:0007669"/>
    <property type="project" value="TreeGrafter"/>
</dbReference>
<name>A0A814EWX3_ADIRI</name>
<dbReference type="EMBL" id="CAJNOR010000660">
    <property type="protein sequence ID" value="CAF0974932.1"/>
    <property type="molecule type" value="Genomic_DNA"/>
</dbReference>
<dbReference type="PANTHER" id="PTHR13103:SF2">
    <property type="entry name" value="IQCJ-SCHIP1 READTHROUGH TRANSCRIPT PROTEIN-RELATED"/>
    <property type="match status" value="1"/>
</dbReference>
<evidence type="ECO:0000313" key="5">
    <source>
        <dbReference type="EMBL" id="CAF0974932.1"/>
    </source>
</evidence>
<evidence type="ECO:0000313" key="6">
    <source>
        <dbReference type="Proteomes" id="UP000663828"/>
    </source>
</evidence>